<organism evidence="3 4">
    <name type="scientific">Lyophyllum shimeji</name>
    <name type="common">Hon-shimeji</name>
    <name type="synonym">Tricholoma shimeji</name>
    <dbReference type="NCBI Taxonomy" id="47721"/>
    <lineage>
        <taxon>Eukaryota</taxon>
        <taxon>Fungi</taxon>
        <taxon>Dikarya</taxon>
        <taxon>Basidiomycota</taxon>
        <taxon>Agaricomycotina</taxon>
        <taxon>Agaricomycetes</taxon>
        <taxon>Agaricomycetidae</taxon>
        <taxon>Agaricales</taxon>
        <taxon>Tricholomatineae</taxon>
        <taxon>Lyophyllaceae</taxon>
        <taxon>Lyophyllum</taxon>
    </lineage>
</organism>
<keyword evidence="4" id="KW-1185">Reference proteome</keyword>
<gene>
    <name evidence="3" type="ORF">LshimejAT787_0801410</name>
</gene>
<dbReference type="OrthoDB" id="3068336at2759"/>
<keyword evidence="1" id="KW-0175">Coiled coil</keyword>
<feature type="compositionally biased region" description="Basic and acidic residues" evidence="2">
    <location>
        <begin position="122"/>
        <end position="152"/>
    </location>
</feature>
<sequence length="247" mass="28323">MSFFTLLSRFRTKSPSPRPAYIKCNISSCKFRNPRQVAPGQYTCKGLRSSGRPCKGVFYVSQSVANDAMHDQARTIWRSNVDDRAARLKAEQEEERKRSEALRYQLEEDGRRLAAAQLAARLETDQSRAPSHSEGHRSPEPNTRHLPLERRPAQRRRNGVDNAPHGSHTRYPCLTVAPQFHASHYYQKPLPPQPQEPSHAPPPAPIQYYPNPQPHIRGLPIPPESCHRARPPRPPRRDLEYRHAGRF</sequence>
<feature type="compositionally biased region" description="Pro residues" evidence="2">
    <location>
        <begin position="189"/>
        <end position="205"/>
    </location>
</feature>
<accession>A0A9P3UQK2</accession>
<evidence type="ECO:0000313" key="4">
    <source>
        <dbReference type="Proteomes" id="UP001063166"/>
    </source>
</evidence>
<evidence type="ECO:0000313" key="3">
    <source>
        <dbReference type="EMBL" id="GLB40270.1"/>
    </source>
</evidence>
<comment type="caution">
    <text evidence="3">The sequence shown here is derived from an EMBL/GenBank/DDBJ whole genome shotgun (WGS) entry which is preliminary data.</text>
</comment>
<proteinExistence type="predicted"/>
<feature type="region of interest" description="Disordered" evidence="2">
    <location>
        <begin position="121"/>
        <end position="172"/>
    </location>
</feature>
<protein>
    <submittedName>
        <fullName evidence="3">Uncharacterized protein</fullName>
    </submittedName>
</protein>
<evidence type="ECO:0000256" key="1">
    <source>
        <dbReference type="SAM" id="Coils"/>
    </source>
</evidence>
<feature type="coiled-coil region" evidence="1">
    <location>
        <begin position="78"/>
        <end position="109"/>
    </location>
</feature>
<dbReference type="EMBL" id="BRPK01000008">
    <property type="protein sequence ID" value="GLB40270.1"/>
    <property type="molecule type" value="Genomic_DNA"/>
</dbReference>
<reference evidence="3" key="1">
    <citation type="submission" date="2022-07" db="EMBL/GenBank/DDBJ databases">
        <title>The genome of Lyophyllum shimeji provides insight into the initial evolution of ectomycorrhizal fungal genome.</title>
        <authorList>
            <person name="Kobayashi Y."/>
            <person name="Shibata T."/>
            <person name="Hirakawa H."/>
            <person name="Shigenobu S."/>
            <person name="Nishiyama T."/>
            <person name="Yamada A."/>
            <person name="Hasebe M."/>
            <person name="Kawaguchi M."/>
        </authorList>
    </citation>
    <scope>NUCLEOTIDE SEQUENCE</scope>
    <source>
        <strain evidence="3">AT787</strain>
    </source>
</reference>
<name>A0A9P3UQK2_LYOSH</name>
<evidence type="ECO:0000256" key="2">
    <source>
        <dbReference type="SAM" id="MobiDB-lite"/>
    </source>
</evidence>
<dbReference type="Proteomes" id="UP001063166">
    <property type="component" value="Unassembled WGS sequence"/>
</dbReference>
<dbReference type="AlphaFoldDB" id="A0A9P3UQK2"/>
<feature type="compositionally biased region" description="Basic and acidic residues" evidence="2">
    <location>
        <begin position="235"/>
        <end position="247"/>
    </location>
</feature>
<feature type="region of interest" description="Disordered" evidence="2">
    <location>
        <begin position="185"/>
        <end position="247"/>
    </location>
</feature>